<organism evidence="1 2">
    <name type="scientific">Trichinella zimbabwensis</name>
    <dbReference type="NCBI Taxonomy" id="268475"/>
    <lineage>
        <taxon>Eukaryota</taxon>
        <taxon>Metazoa</taxon>
        <taxon>Ecdysozoa</taxon>
        <taxon>Nematoda</taxon>
        <taxon>Enoplea</taxon>
        <taxon>Dorylaimia</taxon>
        <taxon>Trichinellida</taxon>
        <taxon>Trichinellidae</taxon>
        <taxon>Trichinella</taxon>
    </lineage>
</organism>
<name>A0A0V1GYP0_9BILA</name>
<accession>A0A0V1GYP0</accession>
<evidence type="ECO:0000313" key="1">
    <source>
        <dbReference type="EMBL" id="KRZ03390.1"/>
    </source>
</evidence>
<dbReference type="AlphaFoldDB" id="A0A0V1GYP0"/>
<reference evidence="1 2" key="1">
    <citation type="submission" date="2015-01" db="EMBL/GenBank/DDBJ databases">
        <title>Evolution of Trichinella species and genotypes.</title>
        <authorList>
            <person name="Korhonen P.K."/>
            <person name="Edoardo P."/>
            <person name="Giuseppe L.R."/>
            <person name="Gasser R.B."/>
        </authorList>
    </citation>
    <scope>NUCLEOTIDE SEQUENCE [LARGE SCALE GENOMIC DNA]</scope>
    <source>
        <strain evidence="1">ISS1029</strain>
    </source>
</reference>
<protein>
    <submittedName>
        <fullName evidence="1">Uncharacterized protein</fullName>
    </submittedName>
</protein>
<dbReference type="Proteomes" id="UP000055024">
    <property type="component" value="Unassembled WGS sequence"/>
</dbReference>
<comment type="caution">
    <text evidence="1">The sequence shown here is derived from an EMBL/GenBank/DDBJ whole genome shotgun (WGS) entry which is preliminary data.</text>
</comment>
<proteinExistence type="predicted"/>
<sequence length="70" mass="7509">MNAALNVSCFPFFILKDTALCISPFLVNLFDACIPRLPVVKLKVECEKVAMPYIVFSPVIAGPGAHGVAT</sequence>
<keyword evidence="2" id="KW-1185">Reference proteome</keyword>
<gene>
    <name evidence="1" type="ORF">T11_15534</name>
</gene>
<dbReference type="EMBL" id="JYDP01000194">
    <property type="protein sequence ID" value="KRZ03390.1"/>
    <property type="molecule type" value="Genomic_DNA"/>
</dbReference>
<evidence type="ECO:0000313" key="2">
    <source>
        <dbReference type="Proteomes" id="UP000055024"/>
    </source>
</evidence>